<comment type="subcellular location">
    <subcellularLocation>
        <location evidence="1">Nucleus</location>
    </subcellularLocation>
</comment>
<accession>W9YKF5</accession>
<dbReference type="PANTHER" id="PTHR47338">
    <property type="entry name" value="ZN(II)2CYS6 TRANSCRIPTION FACTOR (EUROFUNG)-RELATED"/>
    <property type="match status" value="1"/>
</dbReference>
<dbReference type="InterPro" id="IPR050815">
    <property type="entry name" value="TF_fung"/>
</dbReference>
<feature type="compositionally biased region" description="Polar residues" evidence="6">
    <location>
        <begin position="359"/>
        <end position="374"/>
    </location>
</feature>
<keyword evidence="4" id="KW-0804">Transcription</keyword>
<protein>
    <recommendedName>
        <fullName evidence="7">Xylanolytic transcriptional activator regulatory domain-containing protein</fullName>
    </recommendedName>
</protein>
<dbReference type="GO" id="GO:0000981">
    <property type="term" value="F:DNA-binding transcription factor activity, RNA polymerase II-specific"/>
    <property type="evidence" value="ECO:0007669"/>
    <property type="project" value="InterPro"/>
</dbReference>
<dbReference type="GeneID" id="19167372"/>
<dbReference type="SMART" id="SM00906">
    <property type="entry name" value="Fungal_trans"/>
    <property type="match status" value="1"/>
</dbReference>
<evidence type="ECO:0000259" key="7">
    <source>
        <dbReference type="SMART" id="SM00906"/>
    </source>
</evidence>
<dbReference type="Proteomes" id="UP000019478">
    <property type="component" value="Unassembled WGS sequence"/>
</dbReference>
<name>W9YKF5_9EURO</name>
<dbReference type="GO" id="GO:0003677">
    <property type="term" value="F:DNA binding"/>
    <property type="evidence" value="ECO:0007669"/>
    <property type="project" value="InterPro"/>
</dbReference>
<sequence length="608" mass="67664">MTAYSLFDRPSFDEKLRSISNPLHLSCLLAAMSAFSARFVAESHGSDWTDPLHEHPSKIPCPDHFHQLALRCEEEALTDCGDDAPPLDFLQAVILSTWFQLIKGVRGRSWRWLGITIRMAYELNLHLIDAGKSEDWAPSTPAEVQEWCADEERRRAWWAIWEMDAFASTIKRLPTAIKASQNHTHLPIEDRFWIGRQFHASCPLKMEPMDRWKSLQRSGNESPVAWLILVASLMQDAQVSSPGGAVHHLTAKIGRMEPGASQESLSSTEETARALTVTTHALQCTLMTLPDALCYRDEYLSFSSPNQAETVDRRKVDSAKYSIHLTAQLAKFMIHSHSLFGQSSPEPGDTDHETRSSGRRNSSSDPPHNSNATGGTKKVIDRHALRHYTDSANNVLGIINRSSPNHIRYVNPFMASTVWLAAAVQIVEANIGTPSKDKVIQDSKVEILRLTYEKHVRFWDTPRTLLHGLDALDAHLKSTISSRHVNGTSAQGDKGQGNGSHVIKDLPPMTPQERGPNLTGTGHSIIFRRSVTPSAQNTASSASHASTKLVPTVEEDVLLGPSVEDNYFPDFEQARELDLDNLGFDFDLGFGMAADLECSLMAQWRIPD</sequence>
<dbReference type="CDD" id="cd12148">
    <property type="entry name" value="fungal_TF_MHR"/>
    <property type="match status" value="1"/>
</dbReference>
<feature type="region of interest" description="Disordered" evidence="6">
    <location>
        <begin position="484"/>
        <end position="522"/>
    </location>
</feature>
<dbReference type="Pfam" id="PF04082">
    <property type="entry name" value="Fungal_trans"/>
    <property type="match status" value="1"/>
</dbReference>
<keyword evidence="2" id="KW-0479">Metal-binding</keyword>
<keyword evidence="5" id="KW-0539">Nucleus</keyword>
<organism evidence="8 9">
    <name type="scientific">Capronia epimyces CBS 606.96</name>
    <dbReference type="NCBI Taxonomy" id="1182542"/>
    <lineage>
        <taxon>Eukaryota</taxon>
        <taxon>Fungi</taxon>
        <taxon>Dikarya</taxon>
        <taxon>Ascomycota</taxon>
        <taxon>Pezizomycotina</taxon>
        <taxon>Eurotiomycetes</taxon>
        <taxon>Chaetothyriomycetidae</taxon>
        <taxon>Chaetothyriales</taxon>
        <taxon>Herpotrichiellaceae</taxon>
        <taxon>Capronia</taxon>
    </lineage>
</organism>
<evidence type="ECO:0000313" key="8">
    <source>
        <dbReference type="EMBL" id="EXJ90175.1"/>
    </source>
</evidence>
<evidence type="ECO:0000256" key="1">
    <source>
        <dbReference type="ARBA" id="ARBA00004123"/>
    </source>
</evidence>
<evidence type="ECO:0000256" key="6">
    <source>
        <dbReference type="SAM" id="MobiDB-lite"/>
    </source>
</evidence>
<dbReference type="OrthoDB" id="3862662at2759"/>
<dbReference type="EMBL" id="AMGY01000002">
    <property type="protein sequence ID" value="EXJ90175.1"/>
    <property type="molecule type" value="Genomic_DNA"/>
</dbReference>
<dbReference type="RefSeq" id="XP_007731572.1">
    <property type="nucleotide sequence ID" value="XM_007733382.1"/>
</dbReference>
<evidence type="ECO:0000256" key="4">
    <source>
        <dbReference type="ARBA" id="ARBA00023163"/>
    </source>
</evidence>
<feature type="domain" description="Xylanolytic transcriptional activator regulatory" evidence="7">
    <location>
        <begin position="109"/>
        <end position="193"/>
    </location>
</feature>
<dbReference type="InterPro" id="IPR007219">
    <property type="entry name" value="XnlR_reg_dom"/>
</dbReference>
<evidence type="ECO:0000256" key="2">
    <source>
        <dbReference type="ARBA" id="ARBA00022723"/>
    </source>
</evidence>
<dbReference type="HOGENOM" id="CLU_007531_2_1_1"/>
<dbReference type="GO" id="GO:0005634">
    <property type="term" value="C:nucleus"/>
    <property type="evidence" value="ECO:0007669"/>
    <property type="project" value="UniProtKB-SubCell"/>
</dbReference>
<dbReference type="AlphaFoldDB" id="W9YKF5"/>
<dbReference type="STRING" id="1182542.W9YKF5"/>
<keyword evidence="9" id="KW-1185">Reference proteome</keyword>
<feature type="region of interest" description="Disordered" evidence="6">
    <location>
        <begin position="340"/>
        <end position="380"/>
    </location>
</feature>
<gene>
    <name evidence="8" type="ORF">A1O3_03244</name>
</gene>
<reference evidence="8 9" key="1">
    <citation type="submission" date="2013-03" db="EMBL/GenBank/DDBJ databases">
        <title>The Genome Sequence of Capronia epimyces CBS 606.96.</title>
        <authorList>
            <consortium name="The Broad Institute Genomics Platform"/>
            <person name="Cuomo C."/>
            <person name="de Hoog S."/>
            <person name="Gorbushina A."/>
            <person name="Walker B."/>
            <person name="Young S.K."/>
            <person name="Zeng Q."/>
            <person name="Gargeya S."/>
            <person name="Fitzgerald M."/>
            <person name="Haas B."/>
            <person name="Abouelleil A."/>
            <person name="Allen A.W."/>
            <person name="Alvarado L."/>
            <person name="Arachchi H.M."/>
            <person name="Berlin A.M."/>
            <person name="Chapman S.B."/>
            <person name="Gainer-Dewar J."/>
            <person name="Goldberg J."/>
            <person name="Griggs A."/>
            <person name="Gujja S."/>
            <person name="Hansen M."/>
            <person name="Howarth C."/>
            <person name="Imamovic A."/>
            <person name="Ireland A."/>
            <person name="Larimer J."/>
            <person name="McCowan C."/>
            <person name="Murphy C."/>
            <person name="Pearson M."/>
            <person name="Poon T.W."/>
            <person name="Priest M."/>
            <person name="Roberts A."/>
            <person name="Saif S."/>
            <person name="Shea T."/>
            <person name="Sisk P."/>
            <person name="Sykes S."/>
            <person name="Wortman J."/>
            <person name="Nusbaum C."/>
            <person name="Birren B."/>
        </authorList>
    </citation>
    <scope>NUCLEOTIDE SEQUENCE [LARGE SCALE GENOMIC DNA]</scope>
    <source>
        <strain evidence="8 9">CBS 606.96</strain>
    </source>
</reference>
<evidence type="ECO:0000256" key="5">
    <source>
        <dbReference type="ARBA" id="ARBA00023242"/>
    </source>
</evidence>
<dbReference type="GO" id="GO:0006351">
    <property type="term" value="P:DNA-templated transcription"/>
    <property type="evidence" value="ECO:0007669"/>
    <property type="project" value="InterPro"/>
</dbReference>
<keyword evidence="3" id="KW-0805">Transcription regulation</keyword>
<dbReference type="PANTHER" id="PTHR47338:SF10">
    <property type="entry name" value="TRANSCRIPTION FACTOR DOMAIN-CONTAINING PROTEIN-RELATED"/>
    <property type="match status" value="1"/>
</dbReference>
<evidence type="ECO:0000256" key="3">
    <source>
        <dbReference type="ARBA" id="ARBA00023015"/>
    </source>
</evidence>
<evidence type="ECO:0000313" key="9">
    <source>
        <dbReference type="Proteomes" id="UP000019478"/>
    </source>
</evidence>
<comment type="caution">
    <text evidence="8">The sequence shown here is derived from an EMBL/GenBank/DDBJ whole genome shotgun (WGS) entry which is preliminary data.</text>
</comment>
<dbReference type="GO" id="GO:0008270">
    <property type="term" value="F:zinc ion binding"/>
    <property type="evidence" value="ECO:0007669"/>
    <property type="project" value="InterPro"/>
</dbReference>
<proteinExistence type="predicted"/>